<dbReference type="PANTHER" id="PTHR23403">
    <property type="entry name" value="TREHALASE"/>
    <property type="match status" value="1"/>
</dbReference>
<organism evidence="5">
    <name type="scientific">Gongylonema pulchrum</name>
    <dbReference type="NCBI Taxonomy" id="637853"/>
    <lineage>
        <taxon>Eukaryota</taxon>
        <taxon>Metazoa</taxon>
        <taxon>Ecdysozoa</taxon>
        <taxon>Nematoda</taxon>
        <taxon>Chromadorea</taxon>
        <taxon>Rhabditida</taxon>
        <taxon>Spirurina</taxon>
        <taxon>Spiruromorpha</taxon>
        <taxon>Spiruroidea</taxon>
        <taxon>Gongylonematidae</taxon>
        <taxon>Gongylonema</taxon>
    </lineage>
</organism>
<dbReference type="AlphaFoldDB" id="A0A183EUD6"/>
<dbReference type="InterPro" id="IPR012341">
    <property type="entry name" value="6hp_glycosidase-like_sf"/>
</dbReference>
<dbReference type="SUPFAM" id="SSF48208">
    <property type="entry name" value="Six-hairpin glycosidases"/>
    <property type="match status" value="1"/>
</dbReference>
<dbReference type="Gene3D" id="1.50.10.10">
    <property type="match status" value="1"/>
</dbReference>
<evidence type="ECO:0000313" key="5">
    <source>
        <dbReference type="WBParaSite" id="GPUH_0002460701-mRNA-1"/>
    </source>
</evidence>
<evidence type="ECO:0000256" key="2">
    <source>
        <dbReference type="ARBA" id="ARBA00012757"/>
    </source>
</evidence>
<dbReference type="GO" id="GO:0005993">
    <property type="term" value="P:trehalose catabolic process"/>
    <property type="evidence" value="ECO:0007669"/>
    <property type="project" value="TreeGrafter"/>
</dbReference>
<proteinExistence type="inferred from homology"/>
<dbReference type="InterPro" id="IPR008928">
    <property type="entry name" value="6-hairpin_glycosidase_sf"/>
</dbReference>
<dbReference type="WBParaSite" id="GPUH_0002460701-mRNA-1">
    <property type="protein sequence ID" value="GPUH_0002460701-mRNA-1"/>
    <property type="gene ID" value="GPUH_0002460701"/>
</dbReference>
<dbReference type="EC" id="3.2.1.28" evidence="2"/>
<reference evidence="5" key="1">
    <citation type="submission" date="2016-06" db="UniProtKB">
        <authorList>
            <consortium name="WormBaseParasite"/>
        </authorList>
    </citation>
    <scope>IDENTIFICATION</scope>
</reference>
<dbReference type="Pfam" id="PF01204">
    <property type="entry name" value="Trehalase"/>
    <property type="match status" value="1"/>
</dbReference>
<evidence type="ECO:0000256" key="3">
    <source>
        <dbReference type="ARBA" id="ARBA00019905"/>
    </source>
</evidence>
<dbReference type="GO" id="GO:0004555">
    <property type="term" value="F:alpha,alpha-trehalase activity"/>
    <property type="evidence" value="ECO:0007669"/>
    <property type="project" value="UniProtKB-EC"/>
</dbReference>
<accession>A0A183EUD6</accession>
<comment type="similarity">
    <text evidence="1">Belongs to the glycosyl hydrolase 37 family.</text>
</comment>
<name>A0A183EUD6_9BILA</name>
<protein>
    <recommendedName>
        <fullName evidence="3">Trehalase</fullName>
        <ecNumber evidence="2">3.2.1.28</ecNumber>
    </recommendedName>
    <alternativeName>
        <fullName evidence="4">Alpha,alpha-trehalase</fullName>
    </alternativeName>
</protein>
<dbReference type="InterPro" id="IPR001661">
    <property type="entry name" value="Glyco_hydro_37"/>
</dbReference>
<evidence type="ECO:0000256" key="4">
    <source>
        <dbReference type="ARBA" id="ARBA00030473"/>
    </source>
</evidence>
<sequence length="114" mass="13778">LLAAVNVHNLYKDSKTFVDMPMKRDPEETLMEFERRFGKLELQNIDRVELQAFIEEYFAPPGAELEECELKEWMEFPPRLMRIQDPALREWALKLNSIWKLLCRKVRILKIWIK</sequence>
<dbReference type="PANTHER" id="PTHR23403:SF5">
    <property type="entry name" value="TREHALASE"/>
    <property type="match status" value="1"/>
</dbReference>
<evidence type="ECO:0000256" key="1">
    <source>
        <dbReference type="ARBA" id="ARBA00005615"/>
    </source>
</evidence>